<comment type="caution">
    <text evidence="2">The sequence shown here is derived from an EMBL/GenBank/DDBJ whole genome shotgun (WGS) entry which is preliminary data.</text>
</comment>
<protein>
    <recommendedName>
        <fullName evidence="4">Histidine phosphatase superfamily</fullName>
    </recommendedName>
</protein>
<feature type="compositionally biased region" description="Basic residues" evidence="1">
    <location>
        <begin position="298"/>
        <end position="310"/>
    </location>
</feature>
<evidence type="ECO:0000313" key="2">
    <source>
        <dbReference type="EMBL" id="GJJ70422.1"/>
    </source>
</evidence>
<feature type="region of interest" description="Disordered" evidence="1">
    <location>
        <begin position="245"/>
        <end position="310"/>
    </location>
</feature>
<dbReference type="Pfam" id="PF00300">
    <property type="entry name" value="His_Phos_1"/>
    <property type="match status" value="1"/>
</dbReference>
<dbReference type="Gene3D" id="3.40.50.1240">
    <property type="entry name" value="Phosphoglycerate mutase-like"/>
    <property type="match status" value="1"/>
</dbReference>
<dbReference type="AlphaFoldDB" id="A0A9P3H5H9"/>
<dbReference type="InterPro" id="IPR013078">
    <property type="entry name" value="His_Pase_superF_clade-1"/>
</dbReference>
<accession>A0A9P3H5H9</accession>
<dbReference type="Proteomes" id="UP000827284">
    <property type="component" value="Unassembled WGS sequence"/>
</dbReference>
<evidence type="ECO:0000313" key="3">
    <source>
        <dbReference type="Proteomes" id="UP000827284"/>
    </source>
</evidence>
<feature type="compositionally biased region" description="Low complexity" evidence="1">
    <location>
        <begin position="337"/>
        <end position="348"/>
    </location>
</feature>
<reference evidence="2" key="1">
    <citation type="submission" date="2021-11" db="EMBL/GenBank/DDBJ databases">
        <authorList>
            <person name="Herlambang A."/>
            <person name="Guo Y."/>
            <person name="Takashima Y."/>
            <person name="Nishizawa T."/>
        </authorList>
    </citation>
    <scope>NUCLEOTIDE SEQUENCE</scope>
    <source>
        <strain evidence="2">E1425</strain>
    </source>
</reference>
<dbReference type="PANTHER" id="PTHR16469">
    <property type="entry name" value="UBIQUITIN-ASSOCIATED AND SH3 DOMAIN-CONTAINING BA-RELATED"/>
    <property type="match status" value="1"/>
</dbReference>
<dbReference type="OrthoDB" id="433124at2759"/>
<dbReference type="EMBL" id="BQFW01000004">
    <property type="protein sequence ID" value="GJJ70422.1"/>
    <property type="molecule type" value="Genomic_DNA"/>
</dbReference>
<organism evidence="2 3">
    <name type="scientific">Entomortierella parvispora</name>
    <dbReference type="NCBI Taxonomy" id="205924"/>
    <lineage>
        <taxon>Eukaryota</taxon>
        <taxon>Fungi</taxon>
        <taxon>Fungi incertae sedis</taxon>
        <taxon>Mucoromycota</taxon>
        <taxon>Mortierellomycotina</taxon>
        <taxon>Mortierellomycetes</taxon>
        <taxon>Mortierellales</taxon>
        <taxon>Mortierellaceae</taxon>
        <taxon>Entomortierella</taxon>
    </lineage>
</organism>
<sequence>MVSATVSAISTSTPNAHECYSRTIESLQVKPCVAKGHRECSKGFLTDHCHKCTRGSISCNMCNSSSESSTASCIFCFDGYKECDDCFGIGYVQRICQDCVKAHYRSQQVTSPVSALPMAMNTIGSKVKSQISSLQRQPIYQNGAALLSSKSFSSYISSSTKRLSFSALSTKSSSSVLMPNISLYFVRHGQRIDQVDKSWAQSSPCPQDPPLTDLGKNQARQTGKIIRDFALESSSNLTCSNVFSTLTDPSSSSRSSTSWSVQKITPPESPDLADTLSSVQLDEPLETGASEPTSSRETRRRSGGNTRRPHHFAILTSPFLRCSQTAIEMAIGIRTESAASNSTTTSPSLGEAQEKPRQSLDKIDQACDRDLVTIAVESGLAEWLSMEYVAEPVPSSIIVQRMQEFAMARHEHTPFYTVDWKYQASERALPDWPEVHEDMQERLDRTLNHILRAYSAAALERDLSIIFVTHASPVNALLEACLQTPILVPVPNCSISRCRWIAEEAQSDVAPSGEGWMRSKKIQTMSDQRGWWLLDYQTHTRHLARDLR</sequence>
<gene>
    <name evidence="2" type="ORF">EMPS_02771</name>
</gene>
<proteinExistence type="predicted"/>
<feature type="region of interest" description="Disordered" evidence="1">
    <location>
        <begin position="337"/>
        <end position="360"/>
    </location>
</feature>
<keyword evidence="3" id="KW-1185">Reference proteome</keyword>
<dbReference type="SMART" id="SM00855">
    <property type="entry name" value="PGAM"/>
    <property type="match status" value="1"/>
</dbReference>
<feature type="region of interest" description="Disordered" evidence="1">
    <location>
        <begin position="197"/>
        <end position="216"/>
    </location>
</feature>
<name>A0A9P3H5H9_9FUNG</name>
<dbReference type="InterPro" id="IPR051710">
    <property type="entry name" value="Phosphatase_SH3-domain"/>
</dbReference>
<feature type="compositionally biased region" description="Low complexity" evidence="1">
    <location>
        <begin position="245"/>
        <end position="260"/>
    </location>
</feature>
<dbReference type="PANTHER" id="PTHR16469:SF27">
    <property type="entry name" value="UBIQUITIN-ASSOCIATED AND SH3 DOMAIN-CONTAINING BA-RELATED"/>
    <property type="match status" value="1"/>
</dbReference>
<reference evidence="2" key="2">
    <citation type="journal article" date="2022" name="Microbiol. Resour. Announc.">
        <title>Whole-Genome Sequence of Entomortierella parvispora E1425, a Mucoromycotan Fungus Associated with Burkholderiaceae-Related Endosymbiotic Bacteria.</title>
        <authorList>
            <person name="Herlambang A."/>
            <person name="Guo Y."/>
            <person name="Takashima Y."/>
            <person name="Narisawa K."/>
            <person name="Ohta H."/>
            <person name="Nishizawa T."/>
        </authorList>
    </citation>
    <scope>NUCLEOTIDE SEQUENCE</scope>
    <source>
        <strain evidence="2">E1425</strain>
    </source>
</reference>
<dbReference type="SUPFAM" id="SSF53254">
    <property type="entry name" value="Phosphoglycerate mutase-like"/>
    <property type="match status" value="1"/>
</dbReference>
<dbReference type="InterPro" id="IPR029033">
    <property type="entry name" value="His_PPase_superfam"/>
</dbReference>
<evidence type="ECO:0000256" key="1">
    <source>
        <dbReference type="SAM" id="MobiDB-lite"/>
    </source>
</evidence>
<evidence type="ECO:0008006" key="4">
    <source>
        <dbReference type="Google" id="ProtNLM"/>
    </source>
</evidence>